<gene>
    <name evidence="1" type="ordered locus">LEPBI_I1543</name>
</gene>
<dbReference type="KEGG" id="lbi:LEPBI_I1543"/>
<evidence type="ECO:0000313" key="2">
    <source>
        <dbReference type="Proteomes" id="UP000001847"/>
    </source>
</evidence>
<dbReference type="RefSeq" id="WP_012388529.1">
    <property type="nucleotide sequence ID" value="NC_010602.1"/>
</dbReference>
<name>B0SQJ2_LEPBP</name>
<dbReference type="EMBL" id="CP000786">
    <property type="protein sequence ID" value="ABZ97650.1"/>
    <property type="molecule type" value="Genomic_DNA"/>
</dbReference>
<dbReference type="Gene3D" id="3.90.930.1">
    <property type="match status" value="1"/>
</dbReference>
<dbReference type="STRING" id="456481.LEPBI_I1543"/>
<evidence type="ECO:0008006" key="3">
    <source>
        <dbReference type="Google" id="ProtNLM"/>
    </source>
</evidence>
<dbReference type="Proteomes" id="UP000001847">
    <property type="component" value="Chromosome I"/>
</dbReference>
<sequence>MSFIFHFFLIMILSVGVSNLIAQSRTFHKNGKVFFEGYLQNGELEGQGKIYHDNGNVHQEGFFNGNQLNGQGKIFYENGKIHKEGIFKNDQFVSGKEYNEDGTLMEE</sequence>
<dbReference type="SUPFAM" id="SSF82185">
    <property type="entry name" value="Histone H3 K4-specific methyltransferase SET7/9 N-terminal domain"/>
    <property type="match status" value="1"/>
</dbReference>
<reference evidence="1 2" key="1">
    <citation type="journal article" date="2008" name="PLoS ONE">
        <title>Genome sequence of the saprophyte Leptospira biflexa provides insights into the evolution of Leptospira and the pathogenesis of leptospirosis.</title>
        <authorList>
            <person name="Picardeau M."/>
            <person name="Bulach D.M."/>
            <person name="Bouchier C."/>
            <person name="Zuerner R.L."/>
            <person name="Zidane N."/>
            <person name="Wilson P.J."/>
            <person name="Creno S."/>
            <person name="Kuczek E.S."/>
            <person name="Bommezzadri S."/>
            <person name="Davis J.C."/>
            <person name="McGrath A."/>
            <person name="Johnson M.J."/>
            <person name="Boursaux-Eude C."/>
            <person name="Seemann T."/>
            <person name="Rouy Z."/>
            <person name="Coppel R.L."/>
            <person name="Rood J.I."/>
            <person name="Lajus A."/>
            <person name="Davies J.K."/>
            <person name="Medigue C."/>
            <person name="Adler B."/>
        </authorList>
    </citation>
    <scope>NUCLEOTIDE SEQUENCE [LARGE SCALE GENOMIC DNA]</scope>
    <source>
        <strain evidence="2">Patoc 1 / ATCC 23582 / Paris</strain>
    </source>
</reference>
<dbReference type="Pfam" id="PF07661">
    <property type="entry name" value="MORN_2"/>
    <property type="match status" value="2"/>
</dbReference>
<dbReference type="BioCyc" id="LBIF456481:LEPBI_RS07595-MONOMER"/>
<evidence type="ECO:0000313" key="1">
    <source>
        <dbReference type="EMBL" id="ABZ97650.1"/>
    </source>
</evidence>
<dbReference type="HOGENOM" id="CLU_2206741_0_0_12"/>
<organism evidence="1 2">
    <name type="scientific">Leptospira biflexa serovar Patoc (strain Patoc 1 / ATCC 23582 / Paris)</name>
    <dbReference type="NCBI Taxonomy" id="456481"/>
    <lineage>
        <taxon>Bacteria</taxon>
        <taxon>Pseudomonadati</taxon>
        <taxon>Spirochaetota</taxon>
        <taxon>Spirochaetia</taxon>
        <taxon>Leptospirales</taxon>
        <taxon>Leptospiraceae</taxon>
        <taxon>Leptospira</taxon>
    </lineage>
</organism>
<protein>
    <recommendedName>
        <fullName evidence="3">MORN repeat protein</fullName>
    </recommendedName>
</protein>
<proteinExistence type="predicted"/>
<dbReference type="AlphaFoldDB" id="B0SQJ2"/>
<keyword evidence="2" id="KW-1185">Reference proteome</keyword>
<dbReference type="InterPro" id="IPR011652">
    <property type="entry name" value="MORN_2"/>
</dbReference>
<accession>B0SQJ2</accession>